<dbReference type="RefSeq" id="WP_184937907.1">
    <property type="nucleotide sequence ID" value="NZ_JACHJV010000001.1"/>
</dbReference>
<protein>
    <submittedName>
        <fullName evidence="2">Uncharacterized protein</fullName>
    </submittedName>
</protein>
<feature type="region of interest" description="Disordered" evidence="1">
    <location>
        <begin position="36"/>
        <end position="97"/>
    </location>
</feature>
<feature type="compositionally biased region" description="Polar residues" evidence="1">
    <location>
        <begin position="162"/>
        <end position="176"/>
    </location>
</feature>
<feature type="compositionally biased region" description="Gly residues" evidence="1">
    <location>
        <begin position="55"/>
        <end position="70"/>
    </location>
</feature>
<evidence type="ECO:0000313" key="3">
    <source>
        <dbReference type="Proteomes" id="UP000540506"/>
    </source>
</evidence>
<dbReference type="Proteomes" id="UP000540506">
    <property type="component" value="Unassembled WGS sequence"/>
</dbReference>
<feature type="region of interest" description="Disordered" evidence="1">
    <location>
        <begin position="160"/>
        <end position="235"/>
    </location>
</feature>
<gene>
    <name evidence="2" type="ORF">FHR34_004585</name>
</gene>
<dbReference type="AlphaFoldDB" id="A0A7W7R550"/>
<dbReference type="EMBL" id="JACHJV010000001">
    <property type="protein sequence ID" value="MBB4925592.1"/>
    <property type="molecule type" value="Genomic_DNA"/>
</dbReference>
<feature type="region of interest" description="Disordered" evidence="1">
    <location>
        <begin position="263"/>
        <end position="309"/>
    </location>
</feature>
<evidence type="ECO:0000256" key="1">
    <source>
        <dbReference type="SAM" id="MobiDB-lite"/>
    </source>
</evidence>
<comment type="caution">
    <text evidence="2">The sequence shown here is derived from an EMBL/GenBank/DDBJ whole genome shotgun (WGS) entry which is preliminary data.</text>
</comment>
<organism evidence="2 3">
    <name type="scientific">Kitasatospora kifunensis</name>
    <name type="common">Streptomyces kifunensis</name>
    <dbReference type="NCBI Taxonomy" id="58351"/>
    <lineage>
        <taxon>Bacteria</taxon>
        <taxon>Bacillati</taxon>
        <taxon>Actinomycetota</taxon>
        <taxon>Actinomycetes</taxon>
        <taxon>Kitasatosporales</taxon>
        <taxon>Streptomycetaceae</taxon>
        <taxon>Kitasatospora</taxon>
    </lineage>
</organism>
<name>A0A7W7R550_KITKI</name>
<sequence>MVLVAQAWGIGLGFGIGPAAAVGSIAAPTQAVEPVSAYPPSGGRRTADALAPGEPGTGTGSGGGSGGGSGAPPAGLTDGSTPIRAPGAAEAVEPSGSGVLGSTGLGAATGTATNAAAGAATGTGSVNQLLHNRIRAGDLPLPGQATAVPDAFAIATVLLPSGPQQGRSPQDARSSTGDAQGASPGGASGQGDRLSHLPLPPGGGLPGDGATARGQGSTADGWNGGTDARGAGAAGGRAVIPSADGLSGLAVSAHTVELTASRDGGRVGAVGGPNAASGLTGTGAPKSGGTGPSAPGRSAAEGGTASAEPLAATGSQDAVLIPIAAGLLLTGAAMYKHRGLPRGH</sequence>
<accession>A0A7W7R550</accession>
<proteinExistence type="predicted"/>
<keyword evidence="3" id="KW-1185">Reference proteome</keyword>
<evidence type="ECO:0000313" key="2">
    <source>
        <dbReference type="EMBL" id="MBB4925592.1"/>
    </source>
</evidence>
<reference evidence="2 3" key="1">
    <citation type="submission" date="2020-08" db="EMBL/GenBank/DDBJ databases">
        <title>Sequencing the genomes of 1000 actinobacteria strains.</title>
        <authorList>
            <person name="Klenk H.-P."/>
        </authorList>
    </citation>
    <scope>NUCLEOTIDE SEQUENCE [LARGE SCALE GENOMIC DNA]</scope>
    <source>
        <strain evidence="2 3">DSM 41654</strain>
    </source>
</reference>